<dbReference type="OrthoDB" id="4305745at2"/>
<dbReference type="Gene3D" id="3.40.50.850">
    <property type="entry name" value="Isochorismatase-like"/>
    <property type="match status" value="1"/>
</dbReference>
<sequence length="180" mass="19895">MEAVVVIDMLEDFVGGKLASREAVKIIEPIRKLSIAARAKKKPVIYVGDAHLPSDPEITIWGEHAMKGSPGASIIKELAPSPSDIVLEKRTYSGFRETGLDLVLRSLKVDTIILVGLHTHLCIRHTAADAFFLNYHTIVPVDGVCAFSPQEQESGLEYLHKFYAVELSTVSSIIENWKKE</sequence>
<dbReference type="GO" id="GO:0016787">
    <property type="term" value="F:hydrolase activity"/>
    <property type="evidence" value="ECO:0007669"/>
    <property type="project" value="UniProtKB-KW"/>
</dbReference>
<proteinExistence type="predicted"/>
<gene>
    <name evidence="3" type="ORF">A946_01230</name>
    <name evidence="4" type="ORF">kam1_1446</name>
</gene>
<reference evidence="3 5" key="1">
    <citation type="submission" date="2014-08" db="EMBL/GenBank/DDBJ databases">
        <title>Methylacidiphilum kamchatkense strain Kam1 draft genome sequence.</title>
        <authorList>
            <person name="Birkeland N.-K."/>
            <person name="Erikstad H.A."/>
        </authorList>
    </citation>
    <scope>NUCLEOTIDE SEQUENCE [LARGE SCALE GENOMIC DNA]</scope>
    <source>
        <strain evidence="3 5">Kam1</strain>
    </source>
</reference>
<feature type="domain" description="Isochorismatase-like" evidence="2">
    <location>
        <begin position="3"/>
        <end position="165"/>
    </location>
</feature>
<dbReference type="Proteomes" id="UP000031594">
    <property type="component" value="Unassembled WGS sequence"/>
</dbReference>
<dbReference type="SUPFAM" id="SSF52499">
    <property type="entry name" value="Isochorismatase-like hydrolases"/>
    <property type="match status" value="1"/>
</dbReference>
<keyword evidence="1" id="KW-0378">Hydrolase</keyword>
<dbReference type="AlphaFoldDB" id="A0A0C1UUB6"/>
<dbReference type="STRING" id="1202785.A946_01230"/>
<accession>A0A0C1UUB6</accession>
<evidence type="ECO:0000313" key="3">
    <source>
        <dbReference type="EMBL" id="KIE59358.1"/>
    </source>
</evidence>
<evidence type="ECO:0000256" key="1">
    <source>
        <dbReference type="ARBA" id="ARBA00022801"/>
    </source>
</evidence>
<dbReference type="RefSeq" id="WP_039720624.1">
    <property type="nucleotide sequence ID" value="NZ_CP037899.1"/>
</dbReference>
<dbReference type="EMBL" id="JQNX01000001">
    <property type="protein sequence ID" value="KIE59358.1"/>
    <property type="molecule type" value="Genomic_DNA"/>
</dbReference>
<dbReference type="InterPro" id="IPR036380">
    <property type="entry name" value="Isochorismatase-like_sf"/>
</dbReference>
<dbReference type="KEGG" id="mkc:kam1_1446"/>
<dbReference type="Proteomes" id="UP000315925">
    <property type="component" value="Chromosome"/>
</dbReference>
<organism evidence="4 6">
    <name type="scientific">Methylacidiphilum kamchatkense Kam1</name>
    <dbReference type="NCBI Taxonomy" id="1202785"/>
    <lineage>
        <taxon>Bacteria</taxon>
        <taxon>Pseudomonadati</taxon>
        <taxon>Verrucomicrobiota</taxon>
        <taxon>Methylacidiphilae</taxon>
        <taxon>Methylacidiphilales</taxon>
        <taxon>Methylacidiphilaceae</taxon>
        <taxon>Methylacidiphilum (ex Ratnadevi et al. 2023)</taxon>
    </lineage>
</organism>
<evidence type="ECO:0000259" key="2">
    <source>
        <dbReference type="Pfam" id="PF00857"/>
    </source>
</evidence>
<evidence type="ECO:0000313" key="6">
    <source>
        <dbReference type="Proteomes" id="UP000315925"/>
    </source>
</evidence>
<evidence type="ECO:0000313" key="4">
    <source>
        <dbReference type="EMBL" id="QDQ42668.1"/>
    </source>
</evidence>
<keyword evidence="5" id="KW-1185">Reference proteome</keyword>
<dbReference type="EMBL" id="CP037899">
    <property type="protein sequence ID" value="QDQ42668.1"/>
    <property type="molecule type" value="Genomic_DNA"/>
</dbReference>
<reference evidence="4" key="2">
    <citation type="journal article" date="2019" name="BMC Genomics">
        <title>Complete genome sequence analysis of the thermoacidophilic verrucomicrobial methanotroph 'Candidatus Methylacidiphilum kamchatkense' strain Kam1 and comparison with its closest relatives.</title>
        <authorList>
            <person name="Kruse T."/>
            <person name="Ratnadevi C.M."/>
            <person name="Erikstad H.A."/>
            <person name="Birkeland N.K."/>
        </authorList>
    </citation>
    <scope>NUCLEOTIDE SEQUENCE</scope>
    <source>
        <strain evidence="4">Kam1</strain>
    </source>
</reference>
<dbReference type="PANTHER" id="PTHR43540:SF6">
    <property type="entry name" value="ISOCHORISMATASE-LIKE DOMAIN-CONTAINING PROTEIN"/>
    <property type="match status" value="1"/>
</dbReference>
<dbReference type="CDD" id="cd00431">
    <property type="entry name" value="cysteine_hydrolases"/>
    <property type="match status" value="1"/>
</dbReference>
<evidence type="ECO:0000313" key="5">
    <source>
        <dbReference type="Proteomes" id="UP000031594"/>
    </source>
</evidence>
<protein>
    <submittedName>
        <fullName evidence="3 4">Nicotinamidase</fullName>
    </submittedName>
</protein>
<name>A0A0C1UUB6_9BACT</name>
<dbReference type="InterPro" id="IPR000868">
    <property type="entry name" value="Isochorismatase-like_dom"/>
</dbReference>
<dbReference type="PANTHER" id="PTHR43540">
    <property type="entry name" value="PEROXYUREIDOACRYLATE/UREIDOACRYLATE AMIDOHYDROLASE-RELATED"/>
    <property type="match status" value="1"/>
</dbReference>
<dbReference type="Pfam" id="PF00857">
    <property type="entry name" value="Isochorismatase"/>
    <property type="match status" value="1"/>
</dbReference>
<reference evidence="6" key="3">
    <citation type="submission" date="2019-03" db="EMBL/GenBank/DDBJ databases">
        <title>Complete genome of Methylacidiphilum kamchatkense Kam1.</title>
        <authorList>
            <person name="Kruse T."/>
            <person name="Murarilal Ratnadevi C."/>
            <person name="Erikstad H.-A."/>
            <person name="Birkeland N.-K."/>
        </authorList>
    </citation>
    <scope>NUCLEOTIDE SEQUENCE [LARGE SCALE GENOMIC DNA]</scope>
    <source>
        <strain evidence="6">kam1</strain>
    </source>
</reference>
<dbReference type="InterPro" id="IPR050272">
    <property type="entry name" value="Isochorismatase-like_hydrls"/>
</dbReference>